<gene>
    <name evidence="2" type="ORF">SAMN02927923_01176</name>
</gene>
<protein>
    <submittedName>
        <fullName evidence="2">Transcriptional regulator, MarR family</fullName>
    </submittedName>
</protein>
<dbReference type="PANTHER" id="PTHR33164:SF43">
    <property type="entry name" value="HTH-TYPE TRANSCRIPTIONAL REPRESSOR YETL"/>
    <property type="match status" value="1"/>
</dbReference>
<organism evidence="2 3">
    <name type="scientific">Microvirga guangxiensis</name>
    <dbReference type="NCBI Taxonomy" id="549386"/>
    <lineage>
        <taxon>Bacteria</taxon>
        <taxon>Pseudomonadati</taxon>
        <taxon>Pseudomonadota</taxon>
        <taxon>Alphaproteobacteria</taxon>
        <taxon>Hyphomicrobiales</taxon>
        <taxon>Methylobacteriaceae</taxon>
        <taxon>Microvirga</taxon>
    </lineage>
</organism>
<dbReference type="SMART" id="SM00347">
    <property type="entry name" value="HTH_MARR"/>
    <property type="match status" value="1"/>
</dbReference>
<sequence length="163" mass="18643">MSKAKPAVATGEILEDPAFEVANRVFFRLYQCSNLMHKNGTRFMADYGSTTQQWAVLGALARPRVRTQGMSVKDLIEFLLLSRQNLTAVLDRLEARGWVERVKDPEDGRSRLIRLTAKGEKTWAQMLNTIRAFYEAALDGFSLEDQILLYRLLDRMKDKLSTV</sequence>
<dbReference type="SUPFAM" id="SSF46785">
    <property type="entry name" value="Winged helix' DNA-binding domain"/>
    <property type="match status" value="1"/>
</dbReference>
<dbReference type="EMBL" id="FMVJ01000003">
    <property type="protein sequence ID" value="SCY32843.1"/>
    <property type="molecule type" value="Genomic_DNA"/>
</dbReference>
<dbReference type="PROSITE" id="PS50995">
    <property type="entry name" value="HTH_MARR_2"/>
    <property type="match status" value="1"/>
</dbReference>
<evidence type="ECO:0000259" key="1">
    <source>
        <dbReference type="PROSITE" id="PS50995"/>
    </source>
</evidence>
<reference evidence="2 3" key="1">
    <citation type="submission" date="2016-10" db="EMBL/GenBank/DDBJ databases">
        <authorList>
            <person name="de Groot N.N."/>
        </authorList>
    </citation>
    <scope>NUCLEOTIDE SEQUENCE [LARGE SCALE GENOMIC DNA]</scope>
    <source>
        <strain evidence="2 3">CGMCC 1.7666</strain>
    </source>
</reference>
<evidence type="ECO:0000313" key="2">
    <source>
        <dbReference type="EMBL" id="SCY32843.1"/>
    </source>
</evidence>
<dbReference type="InterPro" id="IPR000835">
    <property type="entry name" value="HTH_MarR-typ"/>
</dbReference>
<accession>A0A1G5F0U5</accession>
<dbReference type="GO" id="GO:0003700">
    <property type="term" value="F:DNA-binding transcription factor activity"/>
    <property type="evidence" value="ECO:0007669"/>
    <property type="project" value="InterPro"/>
</dbReference>
<dbReference type="PRINTS" id="PR00598">
    <property type="entry name" value="HTHMARR"/>
</dbReference>
<dbReference type="STRING" id="549386.SAMN02927923_01176"/>
<dbReference type="PANTHER" id="PTHR33164">
    <property type="entry name" value="TRANSCRIPTIONAL REGULATOR, MARR FAMILY"/>
    <property type="match status" value="1"/>
</dbReference>
<dbReference type="RefSeq" id="WP_091131580.1">
    <property type="nucleotide sequence ID" value="NZ_FMVJ01000003.1"/>
</dbReference>
<dbReference type="GO" id="GO:0006950">
    <property type="term" value="P:response to stress"/>
    <property type="evidence" value="ECO:0007669"/>
    <property type="project" value="TreeGrafter"/>
</dbReference>
<feature type="domain" description="HTH marR-type" evidence="1">
    <location>
        <begin position="22"/>
        <end position="158"/>
    </location>
</feature>
<dbReference type="Proteomes" id="UP000199569">
    <property type="component" value="Unassembled WGS sequence"/>
</dbReference>
<dbReference type="InterPro" id="IPR039422">
    <property type="entry name" value="MarR/SlyA-like"/>
</dbReference>
<dbReference type="AlphaFoldDB" id="A0A1G5F0U5"/>
<evidence type="ECO:0000313" key="3">
    <source>
        <dbReference type="Proteomes" id="UP000199569"/>
    </source>
</evidence>
<proteinExistence type="predicted"/>
<dbReference type="Pfam" id="PF12802">
    <property type="entry name" value="MarR_2"/>
    <property type="match status" value="1"/>
</dbReference>
<dbReference type="InterPro" id="IPR036390">
    <property type="entry name" value="WH_DNA-bd_sf"/>
</dbReference>
<dbReference type="OrthoDB" id="511972at2"/>
<keyword evidence="3" id="KW-1185">Reference proteome</keyword>
<dbReference type="InterPro" id="IPR036388">
    <property type="entry name" value="WH-like_DNA-bd_sf"/>
</dbReference>
<name>A0A1G5F0U5_9HYPH</name>
<dbReference type="Gene3D" id="1.10.10.10">
    <property type="entry name" value="Winged helix-like DNA-binding domain superfamily/Winged helix DNA-binding domain"/>
    <property type="match status" value="1"/>
</dbReference>